<sequence>MKCALFTAFMVLTLSGCTIYRSEGRKQFESEAPGKVSTSSNFELKSCKKESRIETWFHEEFPSSNYEMVVMENDLEIWRTHRGSKVEIKAIQKSDTSVHSCIYEFSNDIVWNLYKDSFIRELEDNVMTLE</sequence>
<dbReference type="RefSeq" id="WP_063245161.1">
    <property type="nucleotide sequence ID" value="NZ_CP168967.1"/>
</dbReference>
<evidence type="ECO:0000313" key="1">
    <source>
        <dbReference type="EMBL" id="KYG60395.1"/>
    </source>
</evidence>
<protein>
    <recommendedName>
        <fullName evidence="3">Lipoprotein</fullName>
    </recommendedName>
</protein>
<evidence type="ECO:0000313" key="2">
    <source>
        <dbReference type="Proteomes" id="UP000075391"/>
    </source>
</evidence>
<reference evidence="1 2" key="1">
    <citation type="submission" date="2016-03" db="EMBL/GenBank/DDBJ databases">
        <authorList>
            <person name="Ploux O."/>
        </authorList>
    </citation>
    <scope>NUCLEOTIDE SEQUENCE [LARGE SCALE GENOMIC DNA]</scope>
    <source>
        <strain evidence="1 2">BER2</strain>
    </source>
</reference>
<comment type="caution">
    <text evidence="1">The sequence shown here is derived from an EMBL/GenBank/DDBJ whole genome shotgun (WGS) entry which is preliminary data.</text>
</comment>
<dbReference type="OrthoDB" id="5293873at2"/>
<gene>
    <name evidence="1" type="ORF">AZI85_13055</name>
</gene>
<proteinExistence type="predicted"/>
<name>A0A150WBJ5_BDEBC</name>
<dbReference type="EMBL" id="LUKF01000020">
    <property type="protein sequence ID" value="KYG60395.1"/>
    <property type="molecule type" value="Genomic_DNA"/>
</dbReference>
<organism evidence="1 2">
    <name type="scientific">Bdellovibrio bacteriovorus</name>
    <dbReference type="NCBI Taxonomy" id="959"/>
    <lineage>
        <taxon>Bacteria</taxon>
        <taxon>Pseudomonadati</taxon>
        <taxon>Bdellovibrionota</taxon>
        <taxon>Bdellovibrionia</taxon>
        <taxon>Bdellovibrionales</taxon>
        <taxon>Pseudobdellovibrionaceae</taxon>
        <taxon>Bdellovibrio</taxon>
    </lineage>
</organism>
<dbReference type="AlphaFoldDB" id="A0A150WBJ5"/>
<accession>A0A150WBJ5</accession>
<evidence type="ECO:0008006" key="3">
    <source>
        <dbReference type="Google" id="ProtNLM"/>
    </source>
</evidence>
<dbReference type="Proteomes" id="UP000075391">
    <property type="component" value="Unassembled WGS sequence"/>
</dbReference>
<dbReference type="PROSITE" id="PS51257">
    <property type="entry name" value="PROKAR_LIPOPROTEIN"/>
    <property type="match status" value="1"/>
</dbReference>